<gene>
    <name evidence="8" type="ORF">BJY01DRAFT_257886</name>
</gene>
<feature type="domain" description="Rhodopsin" evidence="7">
    <location>
        <begin position="26"/>
        <end position="268"/>
    </location>
</feature>
<evidence type="ECO:0000256" key="6">
    <source>
        <dbReference type="SAM" id="Phobius"/>
    </source>
</evidence>
<evidence type="ECO:0000256" key="4">
    <source>
        <dbReference type="ARBA" id="ARBA00023136"/>
    </source>
</evidence>
<dbReference type="PANTHER" id="PTHR33048:SF140">
    <property type="entry name" value="ATPASE, PUTATIVE (EUROFUNG)-RELATED"/>
    <property type="match status" value="1"/>
</dbReference>
<evidence type="ECO:0000313" key="9">
    <source>
        <dbReference type="Proteomes" id="UP001610446"/>
    </source>
</evidence>
<protein>
    <recommendedName>
        <fullName evidence="7">Rhodopsin domain-containing protein</fullName>
    </recommendedName>
</protein>
<dbReference type="Pfam" id="PF20684">
    <property type="entry name" value="Fung_rhodopsin"/>
    <property type="match status" value="1"/>
</dbReference>
<keyword evidence="4 6" id="KW-0472">Membrane</keyword>
<evidence type="ECO:0000313" key="8">
    <source>
        <dbReference type="EMBL" id="KAL2838998.1"/>
    </source>
</evidence>
<feature type="transmembrane region" description="Helical" evidence="6">
    <location>
        <begin position="243"/>
        <end position="267"/>
    </location>
</feature>
<evidence type="ECO:0000256" key="2">
    <source>
        <dbReference type="ARBA" id="ARBA00022692"/>
    </source>
</evidence>
<feature type="transmembrane region" description="Helical" evidence="6">
    <location>
        <begin position="87"/>
        <end position="112"/>
    </location>
</feature>
<name>A0ABR4JG38_9EURO</name>
<feature type="transmembrane region" description="Helical" evidence="6">
    <location>
        <begin position="119"/>
        <end position="144"/>
    </location>
</feature>
<reference evidence="8 9" key="1">
    <citation type="submission" date="2024-07" db="EMBL/GenBank/DDBJ databases">
        <title>Section-level genome sequencing and comparative genomics of Aspergillus sections Usti and Cavernicolus.</title>
        <authorList>
            <consortium name="Lawrence Berkeley National Laboratory"/>
            <person name="Nybo J.L."/>
            <person name="Vesth T.C."/>
            <person name="Theobald S."/>
            <person name="Frisvad J.C."/>
            <person name="Larsen T.O."/>
            <person name="Kjaerboelling I."/>
            <person name="Rothschild-Mancinelli K."/>
            <person name="Lyhne E.K."/>
            <person name="Kogle M.E."/>
            <person name="Barry K."/>
            <person name="Clum A."/>
            <person name="Na H."/>
            <person name="Ledsgaard L."/>
            <person name="Lin J."/>
            <person name="Lipzen A."/>
            <person name="Kuo A."/>
            <person name="Riley R."/>
            <person name="Mondo S."/>
            <person name="Labutti K."/>
            <person name="Haridas S."/>
            <person name="Pangalinan J."/>
            <person name="Salamov A.A."/>
            <person name="Simmons B.A."/>
            <person name="Magnuson J.K."/>
            <person name="Chen J."/>
            <person name="Drula E."/>
            <person name="Henrissat B."/>
            <person name="Wiebenga A."/>
            <person name="Lubbers R.J."/>
            <person name="Gomes A.C."/>
            <person name="Makela M.R."/>
            <person name="Stajich J."/>
            <person name="Grigoriev I.V."/>
            <person name="Mortensen U.H."/>
            <person name="De Vries R.P."/>
            <person name="Baker S.E."/>
            <person name="Andersen M.R."/>
        </authorList>
    </citation>
    <scope>NUCLEOTIDE SEQUENCE [LARGE SCALE GENOMIC DNA]</scope>
    <source>
        <strain evidence="8 9">CBS 123904</strain>
    </source>
</reference>
<feature type="transmembrane region" description="Helical" evidence="6">
    <location>
        <begin position="12"/>
        <end position="32"/>
    </location>
</feature>
<dbReference type="EMBL" id="JBFXLU010000139">
    <property type="protein sequence ID" value="KAL2838998.1"/>
    <property type="molecule type" value="Genomic_DNA"/>
</dbReference>
<evidence type="ECO:0000259" key="7">
    <source>
        <dbReference type="Pfam" id="PF20684"/>
    </source>
</evidence>
<dbReference type="InterPro" id="IPR052337">
    <property type="entry name" value="SAT4-like"/>
</dbReference>
<dbReference type="InterPro" id="IPR049326">
    <property type="entry name" value="Rhodopsin_dom_fungi"/>
</dbReference>
<accession>A0ABR4JG38</accession>
<sequence length="326" mass="36392">MAGGKTETIITVTTFCVALSLITVCLRCYVRLWVVRAFGWDDGLMVAAMGFNVGFVLCGFIGASYGMGQKLSYFLPDRLDEFRSAMLCWWLGRSFYIITVMLAKISIALMLLRITITRVHVWILYAIMSLSIIVGVLFFFFMVFECHPVDYFWNRFRMSGKCLDTNIAVGIVYVYSVGAALSDLAIGILPVFLIWSLQMNKRSKIAVAGILGIGCVAIIAVIVRIPYLHDYKNPDFLYGTVDIAIWSGVEAGLGITAGSLTTLRPLVRGFRAASRSSRNHVGTHQLEFIQLSSMERLPEITMITMHTRHQNPRGSAEEHVEALSFV</sequence>
<comment type="caution">
    <text evidence="8">The sequence shown here is derived from an EMBL/GenBank/DDBJ whole genome shotgun (WGS) entry which is preliminary data.</text>
</comment>
<keyword evidence="3 6" id="KW-1133">Transmembrane helix</keyword>
<dbReference type="PANTHER" id="PTHR33048">
    <property type="entry name" value="PTH11-LIKE INTEGRAL MEMBRANE PROTEIN (AFU_ORTHOLOGUE AFUA_5G11245)"/>
    <property type="match status" value="1"/>
</dbReference>
<evidence type="ECO:0000256" key="3">
    <source>
        <dbReference type="ARBA" id="ARBA00022989"/>
    </source>
</evidence>
<keyword evidence="2 6" id="KW-0812">Transmembrane</keyword>
<evidence type="ECO:0000256" key="5">
    <source>
        <dbReference type="ARBA" id="ARBA00038359"/>
    </source>
</evidence>
<evidence type="ECO:0000256" key="1">
    <source>
        <dbReference type="ARBA" id="ARBA00004141"/>
    </source>
</evidence>
<dbReference type="Proteomes" id="UP001610446">
    <property type="component" value="Unassembled WGS sequence"/>
</dbReference>
<keyword evidence="9" id="KW-1185">Reference proteome</keyword>
<comment type="similarity">
    <text evidence="5">Belongs to the SAT4 family.</text>
</comment>
<comment type="subcellular location">
    <subcellularLocation>
        <location evidence="1">Membrane</location>
        <topology evidence="1">Multi-pass membrane protein</topology>
    </subcellularLocation>
</comment>
<feature type="transmembrane region" description="Helical" evidence="6">
    <location>
        <begin position="44"/>
        <end position="67"/>
    </location>
</feature>
<feature type="transmembrane region" description="Helical" evidence="6">
    <location>
        <begin position="167"/>
        <end position="193"/>
    </location>
</feature>
<organism evidence="8 9">
    <name type="scientific">Aspergillus pseudoustus</name>
    <dbReference type="NCBI Taxonomy" id="1810923"/>
    <lineage>
        <taxon>Eukaryota</taxon>
        <taxon>Fungi</taxon>
        <taxon>Dikarya</taxon>
        <taxon>Ascomycota</taxon>
        <taxon>Pezizomycotina</taxon>
        <taxon>Eurotiomycetes</taxon>
        <taxon>Eurotiomycetidae</taxon>
        <taxon>Eurotiales</taxon>
        <taxon>Aspergillaceae</taxon>
        <taxon>Aspergillus</taxon>
        <taxon>Aspergillus subgen. Nidulantes</taxon>
    </lineage>
</organism>
<feature type="transmembrane region" description="Helical" evidence="6">
    <location>
        <begin position="205"/>
        <end position="223"/>
    </location>
</feature>
<proteinExistence type="inferred from homology"/>